<evidence type="ECO:0000256" key="3">
    <source>
        <dbReference type="SAM" id="Phobius"/>
    </source>
</evidence>
<gene>
    <name evidence="4" type="ORF">P5G65_18480</name>
</gene>
<dbReference type="NCBIfam" id="TIGR02532">
    <property type="entry name" value="IV_pilin_GFxxxE"/>
    <property type="match status" value="1"/>
</dbReference>
<protein>
    <submittedName>
        <fullName evidence="4">Prepilin-type N-terminal cleavage/methylation domain-containing protein</fullName>
    </submittedName>
</protein>
<keyword evidence="2" id="KW-0178">Competence</keyword>
<evidence type="ECO:0000256" key="2">
    <source>
        <dbReference type="ARBA" id="ARBA00023287"/>
    </source>
</evidence>
<evidence type="ECO:0000313" key="4">
    <source>
        <dbReference type="EMBL" id="MEB4795890.1"/>
    </source>
</evidence>
<dbReference type="InterPro" id="IPR012902">
    <property type="entry name" value="N_methyl_site"/>
</dbReference>
<proteinExistence type="predicted"/>
<dbReference type="Pfam" id="PF07963">
    <property type="entry name" value="N_methyl"/>
    <property type="match status" value="1"/>
</dbReference>
<comment type="subcellular location">
    <subcellularLocation>
        <location evidence="1">Cell surface</location>
    </subcellularLocation>
</comment>
<keyword evidence="3" id="KW-0472">Membrane</keyword>
<accession>A0ABU6DER5</accession>
<dbReference type="PROSITE" id="PS00409">
    <property type="entry name" value="PROKAR_NTER_METHYL"/>
    <property type="match status" value="1"/>
</dbReference>
<keyword evidence="3" id="KW-0812">Transmembrane</keyword>
<dbReference type="EMBL" id="JAROBY010000032">
    <property type="protein sequence ID" value="MEB4795890.1"/>
    <property type="molecule type" value="Genomic_DNA"/>
</dbReference>
<keyword evidence="3" id="KW-1133">Transmembrane helix</keyword>
<organism evidence="4 5">
    <name type="scientific">Paenibacillus chondroitinus</name>
    <dbReference type="NCBI Taxonomy" id="59842"/>
    <lineage>
        <taxon>Bacteria</taxon>
        <taxon>Bacillati</taxon>
        <taxon>Bacillota</taxon>
        <taxon>Bacilli</taxon>
        <taxon>Bacillales</taxon>
        <taxon>Paenibacillaceae</taxon>
        <taxon>Paenibacillus</taxon>
    </lineage>
</organism>
<evidence type="ECO:0000313" key="5">
    <source>
        <dbReference type="Proteomes" id="UP001355653"/>
    </source>
</evidence>
<dbReference type="RefSeq" id="WP_127451693.1">
    <property type="nucleotide sequence ID" value="NZ_JAROBY010000032.1"/>
</dbReference>
<feature type="transmembrane region" description="Helical" evidence="3">
    <location>
        <begin position="20"/>
        <end position="41"/>
    </location>
</feature>
<sequence length="182" mass="20226">MSRFVNSIKEQKGYSLVELIAALSIFSLIAGSIYGVINFGFKAYDRVNVENSLRDEGDIIMSAIMSEFYTQGPETVENFSTNSETENGILMHIKTTDKNNVVHDSVSHVVIDNTDHKVYIYNDQKTASSAIELKSQVMSDSMIHINSCTNGCTNGLINVTLELSQTSKGRDHKLKLQSQFGF</sequence>
<name>A0ABU6DER5_9BACL</name>
<comment type="caution">
    <text evidence="4">The sequence shown here is derived from an EMBL/GenBank/DDBJ whole genome shotgun (WGS) entry which is preliminary data.</text>
</comment>
<reference evidence="4 5" key="1">
    <citation type="submission" date="2023-03" db="EMBL/GenBank/DDBJ databases">
        <title>Bacillus Genome Sequencing.</title>
        <authorList>
            <person name="Dunlap C."/>
        </authorList>
    </citation>
    <scope>NUCLEOTIDE SEQUENCE [LARGE SCALE GENOMIC DNA]</scope>
    <source>
        <strain evidence="4 5">NRS-1351</strain>
    </source>
</reference>
<keyword evidence="5" id="KW-1185">Reference proteome</keyword>
<evidence type="ECO:0000256" key="1">
    <source>
        <dbReference type="ARBA" id="ARBA00004241"/>
    </source>
</evidence>
<dbReference type="Proteomes" id="UP001355653">
    <property type="component" value="Unassembled WGS sequence"/>
</dbReference>